<dbReference type="RefSeq" id="WP_191619292.1">
    <property type="nucleotide sequence ID" value="NZ_JACYFG010000055.1"/>
</dbReference>
<evidence type="ECO:0000259" key="2">
    <source>
        <dbReference type="Pfam" id="PF19051"/>
    </source>
</evidence>
<dbReference type="InterPro" id="IPR036291">
    <property type="entry name" value="NAD(P)-bd_dom_sf"/>
</dbReference>
<evidence type="ECO:0000259" key="1">
    <source>
        <dbReference type="Pfam" id="PF01408"/>
    </source>
</evidence>
<feature type="domain" description="Gfo/Idh/MocA-like oxidoreductase bacterial type C-terminal" evidence="2">
    <location>
        <begin position="372"/>
        <end position="442"/>
    </location>
</feature>
<name>A0A927FBZ9_9BACT</name>
<protein>
    <submittedName>
        <fullName evidence="3">Gfo/Idh/MocA family oxidoreductase</fullName>
    </submittedName>
</protein>
<dbReference type="AlphaFoldDB" id="A0A927FBZ9"/>
<dbReference type="InterPro" id="IPR000683">
    <property type="entry name" value="Gfo/Idh/MocA-like_OxRdtase_N"/>
</dbReference>
<sequence>MNRRSFISNVLAAGSLAAIPRSAWSVVNDGRKPKVGLIGCGWFGNVNMDSMAKVAQLEIVSLCDPNRRNLAATQESVKMRQGRAPATFSDYRKMLASIEHDIVIVGTPDHWHALPAIAAMQAGADVFLEKPISVDVMEGEAILAAARKYDRVVQVNLQRRNDPIFDEVREQYLDTEKLGRIGLVECFFYGGGNGNVVSPVEVPDHLDYDLWAGPAPQVPYVPQIESRGWRMFQEYGNGTIGDMGVHIFDLVRSVMRLGWPGSVSSTGGRFVYKNATSNISDTQNAVFHYPDLDVSWEHRHWGLSPIPQRHWTDQWGARIIGEKGTLNLTTMSYAFQERGSRSLQGRHLLSRSNDLENVDFSRFDAAVGANQDRHCLDFLQARETRTRPTSDIEEGHISSACCILGNVALELGRTIAYDPRTRSVAGDAQATEHLSRRYRENWIHPDPNAV</sequence>
<dbReference type="PANTHER" id="PTHR43818:SF5">
    <property type="entry name" value="OXIDOREDUCTASE FAMILY PROTEIN"/>
    <property type="match status" value="1"/>
</dbReference>
<evidence type="ECO:0000313" key="3">
    <source>
        <dbReference type="EMBL" id="MBD5782212.1"/>
    </source>
</evidence>
<organism evidence="3 4">
    <name type="scientific">Pelagicoccus enzymogenes</name>
    <dbReference type="NCBI Taxonomy" id="2773457"/>
    <lineage>
        <taxon>Bacteria</taxon>
        <taxon>Pseudomonadati</taxon>
        <taxon>Verrucomicrobiota</taxon>
        <taxon>Opitutia</taxon>
        <taxon>Puniceicoccales</taxon>
        <taxon>Pelagicoccaceae</taxon>
        <taxon>Pelagicoccus</taxon>
    </lineage>
</organism>
<dbReference type="Proteomes" id="UP000622317">
    <property type="component" value="Unassembled WGS sequence"/>
</dbReference>
<dbReference type="Gene3D" id="3.30.360.10">
    <property type="entry name" value="Dihydrodipicolinate Reductase, domain 2"/>
    <property type="match status" value="1"/>
</dbReference>
<dbReference type="Pfam" id="PF01408">
    <property type="entry name" value="GFO_IDH_MocA"/>
    <property type="match status" value="1"/>
</dbReference>
<dbReference type="EMBL" id="JACYFG010000055">
    <property type="protein sequence ID" value="MBD5782212.1"/>
    <property type="molecule type" value="Genomic_DNA"/>
</dbReference>
<proteinExistence type="predicted"/>
<dbReference type="SUPFAM" id="SSF55347">
    <property type="entry name" value="Glyceraldehyde-3-phosphate dehydrogenase-like, C-terminal domain"/>
    <property type="match status" value="1"/>
</dbReference>
<dbReference type="Pfam" id="PF19051">
    <property type="entry name" value="GFO_IDH_MocA_C2"/>
    <property type="match status" value="2"/>
</dbReference>
<feature type="domain" description="Gfo/Idh/MocA-like oxidoreductase bacterial type C-terminal" evidence="2">
    <location>
        <begin position="196"/>
        <end position="253"/>
    </location>
</feature>
<keyword evidence="4" id="KW-1185">Reference proteome</keyword>
<dbReference type="SUPFAM" id="SSF51735">
    <property type="entry name" value="NAD(P)-binding Rossmann-fold domains"/>
    <property type="match status" value="1"/>
</dbReference>
<dbReference type="InterPro" id="IPR050463">
    <property type="entry name" value="Gfo/Idh/MocA_oxidrdct_glycsds"/>
</dbReference>
<dbReference type="PANTHER" id="PTHR43818">
    <property type="entry name" value="BCDNA.GH03377"/>
    <property type="match status" value="1"/>
</dbReference>
<dbReference type="InterPro" id="IPR043906">
    <property type="entry name" value="Gfo/Idh/MocA_OxRdtase_bact_C"/>
</dbReference>
<dbReference type="Gene3D" id="3.40.50.720">
    <property type="entry name" value="NAD(P)-binding Rossmann-like Domain"/>
    <property type="match status" value="1"/>
</dbReference>
<reference evidence="3" key="1">
    <citation type="submission" date="2020-09" db="EMBL/GenBank/DDBJ databases">
        <title>Pelagicoccus enzymogenes sp. nov. with an EPS production, isolated from marine sediment.</title>
        <authorList>
            <person name="Feng X."/>
        </authorList>
    </citation>
    <scope>NUCLEOTIDE SEQUENCE</scope>
    <source>
        <strain evidence="3">NFK12</strain>
    </source>
</reference>
<dbReference type="GO" id="GO:0000166">
    <property type="term" value="F:nucleotide binding"/>
    <property type="evidence" value="ECO:0007669"/>
    <property type="project" value="InterPro"/>
</dbReference>
<comment type="caution">
    <text evidence="3">The sequence shown here is derived from an EMBL/GenBank/DDBJ whole genome shotgun (WGS) entry which is preliminary data.</text>
</comment>
<feature type="domain" description="Gfo/Idh/MocA-like oxidoreductase N-terminal" evidence="1">
    <location>
        <begin position="34"/>
        <end position="156"/>
    </location>
</feature>
<gene>
    <name evidence="3" type="ORF">IEN85_22125</name>
</gene>
<evidence type="ECO:0000313" key="4">
    <source>
        <dbReference type="Proteomes" id="UP000622317"/>
    </source>
</evidence>
<accession>A0A927FBZ9</accession>